<evidence type="ECO:0000313" key="3">
    <source>
        <dbReference type="EMBL" id="KAK7086508.1"/>
    </source>
</evidence>
<keyword evidence="4" id="KW-1185">Reference proteome</keyword>
<evidence type="ECO:0000259" key="2">
    <source>
        <dbReference type="PROSITE" id="PS50940"/>
    </source>
</evidence>
<feature type="domain" description="Chitin-binding type-2" evidence="2">
    <location>
        <begin position="28"/>
        <end position="86"/>
    </location>
</feature>
<dbReference type="Pfam" id="PF01607">
    <property type="entry name" value="CBM_14"/>
    <property type="match status" value="2"/>
</dbReference>
<dbReference type="SMART" id="SM00494">
    <property type="entry name" value="ChtBD2"/>
    <property type="match status" value="3"/>
</dbReference>
<dbReference type="AlphaFoldDB" id="A0AAN9FTW6"/>
<dbReference type="Proteomes" id="UP001381693">
    <property type="component" value="Unassembled WGS sequence"/>
</dbReference>
<dbReference type="InterPro" id="IPR002557">
    <property type="entry name" value="Chitin-bd_dom"/>
</dbReference>
<protein>
    <recommendedName>
        <fullName evidence="2">Chitin-binding type-2 domain-containing protein</fullName>
    </recommendedName>
</protein>
<dbReference type="GO" id="GO:0008061">
    <property type="term" value="F:chitin binding"/>
    <property type="evidence" value="ECO:0007669"/>
    <property type="project" value="InterPro"/>
</dbReference>
<name>A0AAN9FTW6_HALRR</name>
<feature type="chain" id="PRO_5043009668" description="Chitin-binding type-2 domain-containing protein" evidence="1">
    <location>
        <begin position="26"/>
        <end position="288"/>
    </location>
</feature>
<dbReference type="SUPFAM" id="SSF57625">
    <property type="entry name" value="Invertebrate chitin-binding proteins"/>
    <property type="match status" value="2"/>
</dbReference>
<evidence type="ECO:0000256" key="1">
    <source>
        <dbReference type="SAM" id="SignalP"/>
    </source>
</evidence>
<dbReference type="PROSITE" id="PS50940">
    <property type="entry name" value="CHIT_BIND_II"/>
    <property type="match status" value="2"/>
</dbReference>
<dbReference type="EMBL" id="JAXCGZ010000164">
    <property type="protein sequence ID" value="KAK7086508.1"/>
    <property type="molecule type" value="Genomic_DNA"/>
</dbReference>
<keyword evidence="1" id="KW-0732">Signal</keyword>
<evidence type="ECO:0000313" key="4">
    <source>
        <dbReference type="Proteomes" id="UP001381693"/>
    </source>
</evidence>
<organism evidence="3 4">
    <name type="scientific">Halocaridina rubra</name>
    <name type="common">Hawaiian red shrimp</name>
    <dbReference type="NCBI Taxonomy" id="373956"/>
    <lineage>
        <taxon>Eukaryota</taxon>
        <taxon>Metazoa</taxon>
        <taxon>Ecdysozoa</taxon>
        <taxon>Arthropoda</taxon>
        <taxon>Crustacea</taxon>
        <taxon>Multicrustacea</taxon>
        <taxon>Malacostraca</taxon>
        <taxon>Eumalacostraca</taxon>
        <taxon>Eucarida</taxon>
        <taxon>Decapoda</taxon>
        <taxon>Pleocyemata</taxon>
        <taxon>Caridea</taxon>
        <taxon>Atyoidea</taxon>
        <taxon>Atyidae</taxon>
        <taxon>Halocaridina</taxon>
    </lineage>
</organism>
<proteinExistence type="predicted"/>
<sequence>MAVMNHRRTLLYFLLVGVFSHLVYGQCNPDCSNYSEGYKVPDPKYCSRYYVCATGGIAGVDPISCPPGEKFIQLTQNCDASYQCPTPPCAPMSCHLTCTSVGDRIADPFDCGIYYDCTISGPGAATLCDPIRPYFDPINKICSSDSSVCCRRQCDPYCDPEATQAPDPTDCTKYYDCLENEPIFPSVTCDHGQNFDVKIGLCSPTAECDILCNKTSGCWTQFTCETSGYFAKCEMCDPRYYYCLEAGQAGIEELCPGDLLFDPDPDFPYCIEPEQCIILSSEVNYINK</sequence>
<feature type="domain" description="Chitin-binding type-2" evidence="2">
    <location>
        <begin position="155"/>
        <end position="210"/>
    </location>
</feature>
<gene>
    <name evidence="3" type="ORF">SK128_015259</name>
</gene>
<reference evidence="3 4" key="1">
    <citation type="submission" date="2023-11" db="EMBL/GenBank/DDBJ databases">
        <title>Halocaridina rubra genome assembly.</title>
        <authorList>
            <person name="Smith C."/>
        </authorList>
    </citation>
    <scope>NUCLEOTIDE SEQUENCE [LARGE SCALE GENOMIC DNA]</scope>
    <source>
        <strain evidence="3">EP-1</strain>
        <tissue evidence="3">Whole</tissue>
    </source>
</reference>
<comment type="caution">
    <text evidence="3">The sequence shown here is derived from an EMBL/GenBank/DDBJ whole genome shotgun (WGS) entry which is preliminary data.</text>
</comment>
<accession>A0AAN9FTW6</accession>
<feature type="signal peptide" evidence="1">
    <location>
        <begin position="1"/>
        <end position="25"/>
    </location>
</feature>
<dbReference type="InterPro" id="IPR036508">
    <property type="entry name" value="Chitin-bd_dom_sf"/>
</dbReference>
<dbReference type="GO" id="GO:0005576">
    <property type="term" value="C:extracellular region"/>
    <property type="evidence" value="ECO:0007669"/>
    <property type="project" value="InterPro"/>
</dbReference>